<dbReference type="InterPro" id="IPR012476">
    <property type="entry name" value="GLE1"/>
</dbReference>
<feature type="compositionally biased region" description="Low complexity" evidence="11">
    <location>
        <begin position="219"/>
        <end position="229"/>
    </location>
</feature>
<evidence type="ECO:0000256" key="9">
    <source>
        <dbReference type="ARBA" id="ARBA00026227"/>
    </source>
</evidence>
<dbReference type="Proteomes" id="UP001310594">
    <property type="component" value="Unassembled WGS sequence"/>
</dbReference>
<comment type="caution">
    <text evidence="12">The sequence shown here is derived from an EMBL/GenBank/DDBJ whole genome shotgun (WGS) entry which is preliminary data.</text>
</comment>
<organism evidence="12 13">
    <name type="scientific">Elasticomyces elasticus</name>
    <dbReference type="NCBI Taxonomy" id="574655"/>
    <lineage>
        <taxon>Eukaryota</taxon>
        <taxon>Fungi</taxon>
        <taxon>Dikarya</taxon>
        <taxon>Ascomycota</taxon>
        <taxon>Pezizomycotina</taxon>
        <taxon>Dothideomycetes</taxon>
        <taxon>Dothideomycetidae</taxon>
        <taxon>Mycosphaerellales</taxon>
        <taxon>Teratosphaeriaceae</taxon>
        <taxon>Elasticomyces</taxon>
    </lineage>
</organism>
<dbReference type="EMBL" id="JAVRQU010000022">
    <property type="protein sequence ID" value="KAK5691203.1"/>
    <property type="molecule type" value="Genomic_DNA"/>
</dbReference>
<proteinExistence type="inferred from homology"/>
<dbReference type="GO" id="GO:0031369">
    <property type="term" value="F:translation initiation factor binding"/>
    <property type="evidence" value="ECO:0007669"/>
    <property type="project" value="TreeGrafter"/>
</dbReference>
<evidence type="ECO:0000256" key="11">
    <source>
        <dbReference type="SAM" id="MobiDB-lite"/>
    </source>
</evidence>
<dbReference type="GO" id="GO:0005543">
    <property type="term" value="F:phospholipid binding"/>
    <property type="evidence" value="ECO:0007669"/>
    <property type="project" value="TreeGrafter"/>
</dbReference>
<feature type="compositionally biased region" description="Basic and acidic residues" evidence="11">
    <location>
        <begin position="113"/>
        <end position="138"/>
    </location>
</feature>
<keyword evidence="3" id="KW-0813">Transport</keyword>
<dbReference type="InterPro" id="IPR038506">
    <property type="entry name" value="GLE1-like_sf"/>
</dbReference>
<keyword evidence="8" id="KW-0539">Nucleus</keyword>
<feature type="region of interest" description="Disordered" evidence="11">
    <location>
        <begin position="113"/>
        <end position="266"/>
    </location>
</feature>
<dbReference type="GO" id="GO:0000822">
    <property type="term" value="F:inositol hexakisphosphate binding"/>
    <property type="evidence" value="ECO:0007669"/>
    <property type="project" value="TreeGrafter"/>
</dbReference>
<evidence type="ECO:0000256" key="10">
    <source>
        <dbReference type="ARBA" id="ARBA00029983"/>
    </source>
</evidence>
<dbReference type="Gene3D" id="1.25.40.510">
    <property type="entry name" value="GLE1-like"/>
    <property type="match status" value="1"/>
</dbReference>
<feature type="compositionally biased region" description="Basic and acidic residues" evidence="11">
    <location>
        <begin position="145"/>
        <end position="169"/>
    </location>
</feature>
<keyword evidence="5" id="KW-0653">Protein transport</keyword>
<comment type="similarity">
    <text evidence="2">Belongs to the GLE1 family.</text>
</comment>
<keyword evidence="6" id="KW-0811">Translocation</keyword>
<feature type="compositionally biased region" description="Low complexity" evidence="11">
    <location>
        <begin position="237"/>
        <end position="261"/>
    </location>
</feature>
<evidence type="ECO:0000256" key="7">
    <source>
        <dbReference type="ARBA" id="ARBA00023132"/>
    </source>
</evidence>
<dbReference type="GO" id="GO:0044614">
    <property type="term" value="C:nuclear pore cytoplasmic filaments"/>
    <property type="evidence" value="ECO:0007669"/>
    <property type="project" value="TreeGrafter"/>
</dbReference>
<evidence type="ECO:0000256" key="3">
    <source>
        <dbReference type="ARBA" id="ARBA00022448"/>
    </source>
</evidence>
<comment type="subcellular location">
    <subcellularLocation>
        <location evidence="1">Nucleus</location>
        <location evidence="1">Nuclear pore complex</location>
    </subcellularLocation>
</comment>
<keyword evidence="4" id="KW-0509">mRNA transport</keyword>
<sequence length="579" mass="64861">MSSPLRASTSRSTPRSSPSRQRLTSSRSGRATGHRDSIYSNDSPSRQLWEDVSRIQLNDDLNFKRSLDEQSAIHERAHRAALDESLAKHEAVRQSAERARERVDLEIQRERARREQAEIQELERSRQKLSEEEAELARVKSQATKRTEEDRKRLDALKRERDDAERQAEASRQQSELETATRAKQVAQAKEVADRKAREDAAAKERAKVQKPDPPPVTPQQQPQQQPQTNDLPKPAAPIQAVQTPVQAPAVQQPSPTAAASTVPGLVSTPEQRKAVHDRYLKLWRRLKVFRKETEKQCKDAGFKDLGELKRGINTQVGMINKSDKAANKLYLSKIEATLQKAATMQGPMVDIREYLLSADQTALANATAQQAQYPAILLYLLHQFAKRTIRQLIAEGGADTEVCDPIGIIIVQIFARPDYQWQGHSLIDLLWAKYHVFCPQLFGIRAQEGVGEEYFRRTTGLAAGFSAITLRDFSKSKNRNPAPNTLWWESMARILNSTTPQTTHFVILKAAITDFVPRIVQLFGGAGKALIKNAVKVFPAKGSKTVPKRPGEKPSMAPAVMALDSLTQTLEQKYGLAV</sequence>
<evidence type="ECO:0000256" key="6">
    <source>
        <dbReference type="ARBA" id="ARBA00023010"/>
    </source>
</evidence>
<keyword evidence="7" id="KW-0906">Nuclear pore complex</keyword>
<evidence type="ECO:0000256" key="8">
    <source>
        <dbReference type="ARBA" id="ARBA00023242"/>
    </source>
</evidence>
<reference evidence="12" key="1">
    <citation type="submission" date="2023-08" db="EMBL/GenBank/DDBJ databases">
        <title>Black Yeasts Isolated from many extreme environments.</title>
        <authorList>
            <person name="Coleine C."/>
            <person name="Stajich J.E."/>
            <person name="Selbmann L."/>
        </authorList>
    </citation>
    <scope>NUCLEOTIDE SEQUENCE</scope>
    <source>
        <strain evidence="12">CCFEE 5810</strain>
    </source>
</reference>
<evidence type="ECO:0000313" key="13">
    <source>
        <dbReference type="Proteomes" id="UP001310594"/>
    </source>
</evidence>
<name>A0AAN7VS31_9PEZI</name>
<dbReference type="GO" id="GO:0005737">
    <property type="term" value="C:cytoplasm"/>
    <property type="evidence" value="ECO:0007669"/>
    <property type="project" value="TreeGrafter"/>
</dbReference>
<gene>
    <name evidence="12" type="ORF">LTR97_011855</name>
</gene>
<dbReference type="AlphaFoldDB" id="A0AAN7VS31"/>
<protein>
    <recommendedName>
        <fullName evidence="9">mRNA export factor GLE1</fullName>
    </recommendedName>
    <alternativeName>
        <fullName evidence="10">Nucleoporin GLE1</fullName>
    </alternativeName>
</protein>
<evidence type="ECO:0000256" key="2">
    <source>
        <dbReference type="ARBA" id="ARBA00011056"/>
    </source>
</evidence>
<dbReference type="PANTHER" id="PTHR12960:SF0">
    <property type="entry name" value="MRNA EXPORT FACTOR GLE1"/>
    <property type="match status" value="1"/>
</dbReference>
<accession>A0AAN7VS31</accession>
<evidence type="ECO:0000256" key="5">
    <source>
        <dbReference type="ARBA" id="ARBA00022927"/>
    </source>
</evidence>
<dbReference type="Pfam" id="PF07817">
    <property type="entry name" value="GLE1"/>
    <property type="match status" value="2"/>
</dbReference>
<feature type="compositionally biased region" description="Low complexity" evidence="11">
    <location>
        <begin position="1"/>
        <end position="28"/>
    </location>
</feature>
<evidence type="ECO:0000256" key="4">
    <source>
        <dbReference type="ARBA" id="ARBA00022816"/>
    </source>
</evidence>
<evidence type="ECO:0000313" key="12">
    <source>
        <dbReference type="EMBL" id="KAK5691203.1"/>
    </source>
</evidence>
<dbReference type="GO" id="GO:0015031">
    <property type="term" value="P:protein transport"/>
    <property type="evidence" value="ECO:0007669"/>
    <property type="project" value="UniProtKB-KW"/>
</dbReference>
<feature type="region of interest" description="Disordered" evidence="11">
    <location>
        <begin position="1"/>
        <end position="45"/>
    </location>
</feature>
<dbReference type="GO" id="GO:0016973">
    <property type="term" value="P:poly(A)+ mRNA export from nucleus"/>
    <property type="evidence" value="ECO:0007669"/>
    <property type="project" value="InterPro"/>
</dbReference>
<evidence type="ECO:0000256" key="1">
    <source>
        <dbReference type="ARBA" id="ARBA00004567"/>
    </source>
</evidence>
<dbReference type="PANTHER" id="PTHR12960">
    <property type="entry name" value="GLE-1-RELATED"/>
    <property type="match status" value="1"/>
</dbReference>
<feature type="compositionally biased region" description="Basic and acidic residues" evidence="11">
    <location>
        <begin position="191"/>
        <end position="211"/>
    </location>
</feature>